<comment type="catalytic activity">
    <reaction evidence="1">
        <text>[E2 ubiquitin-conjugating enzyme]-S-ubiquitinyl-L-cysteine + [acceptor protein]-L-lysine = [E2 ubiquitin-conjugating enzyme]-L-cysteine + [acceptor protein]-N(6)-ubiquitinyl-L-lysine.</text>
        <dbReference type="EC" id="2.3.2.31"/>
    </reaction>
</comment>
<keyword evidence="5" id="KW-0479">Metal-binding</keyword>
<feature type="region of interest" description="Disordered" evidence="13">
    <location>
        <begin position="1261"/>
        <end position="1299"/>
    </location>
</feature>
<dbReference type="PROSITE" id="PS50297">
    <property type="entry name" value="ANK_REP_REGION"/>
    <property type="match status" value="1"/>
</dbReference>
<dbReference type="SMART" id="SM00248">
    <property type="entry name" value="ANK"/>
    <property type="match status" value="3"/>
</dbReference>
<dbReference type="Pfam" id="PF19422">
    <property type="entry name" value="Ariadne"/>
    <property type="match status" value="1"/>
</dbReference>
<evidence type="ECO:0000256" key="10">
    <source>
        <dbReference type="PROSITE-ProRule" id="PRU00023"/>
    </source>
</evidence>
<dbReference type="Gene3D" id="1.20.120.1750">
    <property type="match status" value="1"/>
</dbReference>
<dbReference type="GO" id="GO:0016567">
    <property type="term" value="P:protein ubiquitination"/>
    <property type="evidence" value="ECO:0007669"/>
    <property type="project" value="InterPro"/>
</dbReference>
<name>A0A8B8D719_CRAVI</name>
<evidence type="ECO:0000256" key="1">
    <source>
        <dbReference type="ARBA" id="ARBA00001798"/>
    </source>
</evidence>
<evidence type="ECO:0000256" key="3">
    <source>
        <dbReference type="ARBA" id="ARBA00012251"/>
    </source>
</evidence>
<dbReference type="CDD" id="cd20346">
    <property type="entry name" value="BRcat_RBR_ANKIB1"/>
    <property type="match status" value="1"/>
</dbReference>
<evidence type="ECO:0000256" key="6">
    <source>
        <dbReference type="ARBA" id="ARBA00022737"/>
    </source>
</evidence>
<dbReference type="GO" id="GO:0061630">
    <property type="term" value="F:ubiquitin protein ligase activity"/>
    <property type="evidence" value="ECO:0007669"/>
    <property type="project" value="UniProtKB-EC"/>
</dbReference>
<evidence type="ECO:0000256" key="7">
    <source>
        <dbReference type="ARBA" id="ARBA00022771"/>
    </source>
</evidence>
<keyword evidence="12" id="KW-0175">Coiled coil</keyword>
<evidence type="ECO:0000256" key="9">
    <source>
        <dbReference type="ARBA" id="ARBA00022833"/>
    </source>
</evidence>
<accession>A0A8B8D719</accession>
<evidence type="ECO:0000313" key="16">
    <source>
        <dbReference type="Proteomes" id="UP000694844"/>
    </source>
</evidence>
<protein>
    <recommendedName>
        <fullName evidence="3">RBR-type E3 ubiquitin transferase</fullName>
        <ecNumber evidence="3">2.3.2.31</ecNumber>
    </recommendedName>
</protein>
<dbReference type="InterPro" id="IPR047564">
    <property type="entry name" value="Rcat_RBR_ANKIB1"/>
</dbReference>
<keyword evidence="9" id="KW-0862">Zinc</keyword>
<dbReference type="PANTHER" id="PTHR11685">
    <property type="entry name" value="RBR FAMILY RING FINGER AND IBR DOMAIN-CONTAINING"/>
    <property type="match status" value="1"/>
</dbReference>
<dbReference type="EC" id="2.3.2.31" evidence="3"/>
<feature type="repeat" description="ANK" evidence="10">
    <location>
        <begin position="135"/>
        <end position="167"/>
    </location>
</feature>
<dbReference type="Pfam" id="PF22191">
    <property type="entry name" value="IBR_1"/>
    <property type="match status" value="1"/>
</dbReference>
<dbReference type="Proteomes" id="UP000694844">
    <property type="component" value="Chromosome 3"/>
</dbReference>
<dbReference type="GO" id="GO:0008270">
    <property type="term" value="F:zinc ion binding"/>
    <property type="evidence" value="ECO:0007669"/>
    <property type="project" value="UniProtKB-KW"/>
</dbReference>
<dbReference type="PROSITE" id="PS00518">
    <property type="entry name" value="ZF_RING_1"/>
    <property type="match status" value="1"/>
</dbReference>
<dbReference type="PROSITE" id="PS50089">
    <property type="entry name" value="ZF_RING_2"/>
    <property type="match status" value="1"/>
</dbReference>
<evidence type="ECO:0000256" key="2">
    <source>
        <dbReference type="ARBA" id="ARBA00005884"/>
    </source>
</evidence>
<keyword evidence="4" id="KW-0808">Transferase</keyword>
<dbReference type="KEGG" id="cvn:111124919"/>
<feature type="domain" description="RING-type" evidence="15">
    <location>
        <begin position="305"/>
        <end position="540"/>
    </location>
</feature>
<evidence type="ECO:0000259" key="15">
    <source>
        <dbReference type="PROSITE" id="PS51873"/>
    </source>
</evidence>
<dbReference type="CDD" id="cd20361">
    <property type="entry name" value="Rcat_RBR_ANKIB1"/>
    <property type="match status" value="1"/>
</dbReference>
<evidence type="ECO:0000256" key="11">
    <source>
        <dbReference type="PROSITE-ProRule" id="PRU00175"/>
    </source>
</evidence>
<dbReference type="InterPro" id="IPR001841">
    <property type="entry name" value="Znf_RING"/>
</dbReference>
<feature type="coiled-coil region" evidence="12">
    <location>
        <begin position="542"/>
        <end position="569"/>
    </location>
</feature>
<dbReference type="FunFam" id="1.20.120.1750:FF:000003">
    <property type="entry name" value="RBR-type E3 ubiquitin transferase"/>
    <property type="match status" value="1"/>
</dbReference>
<reference evidence="17" key="1">
    <citation type="submission" date="2025-08" db="UniProtKB">
        <authorList>
            <consortium name="RefSeq"/>
        </authorList>
    </citation>
    <scope>IDENTIFICATION</scope>
    <source>
        <tissue evidence="17">Whole sample</tissue>
    </source>
</reference>
<keyword evidence="7 11" id="KW-0863">Zinc-finger</keyword>
<dbReference type="Gene3D" id="3.30.40.10">
    <property type="entry name" value="Zinc/RING finger domain, C3HC4 (zinc finger)"/>
    <property type="match status" value="1"/>
</dbReference>
<dbReference type="Pfam" id="PF00023">
    <property type="entry name" value="Ank"/>
    <property type="match status" value="1"/>
</dbReference>
<feature type="domain" description="RING-type" evidence="14">
    <location>
        <begin position="309"/>
        <end position="358"/>
    </location>
</feature>
<feature type="region of interest" description="Disordered" evidence="13">
    <location>
        <begin position="994"/>
        <end position="1039"/>
    </location>
</feature>
<feature type="compositionally biased region" description="Polar residues" evidence="13">
    <location>
        <begin position="1001"/>
        <end position="1013"/>
    </location>
</feature>
<keyword evidence="6" id="KW-0677">Repeat</keyword>
<dbReference type="InterPro" id="IPR044066">
    <property type="entry name" value="TRIAD_supradom"/>
</dbReference>
<evidence type="ECO:0000259" key="14">
    <source>
        <dbReference type="PROSITE" id="PS50089"/>
    </source>
</evidence>
<comment type="similarity">
    <text evidence="2">Belongs to the RBR family. Ariadne subfamily.</text>
</comment>
<dbReference type="InterPro" id="IPR031127">
    <property type="entry name" value="E3_UB_ligase_RBR"/>
</dbReference>
<keyword evidence="8" id="KW-0833">Ubl conjugation pathway</keyword>
<dbReference type="SUPFAM" id="SSF48403">
    <property type="entry name" value="Ankyrin repeat"/>
    <property type="match status" value="1"/>
</dbReference>
<evidence type="ECO:0000313" key="17">
    <source>
        <dbReference type="RefSeq" id="XP_022323932.1"/>
    </source>
</evidence>
<dbReference type="PROSITE" id="PS51873">
    <property type="entry name" value="TRIAD"/>
    <property type="match status" value="1"/>
</dbReference>
<keyword evidence="16" id="KW-1185">Reference proteome</keyword>
<feature type="compositionally biased region" description="Low complexity" evidence="13">
    <location>
        <begin position="884"/>
        <end position="899"/>
    </location>
</feature>
<feature type="compositionally biased region" description="Basic and acidic residues" evidence="13">
    <location>
        <begin position="937"/>
        <end position="955"/>
    </location>
</feature>
<dbReference type="InterPro" id="IPR018957">
    <property type="entry name" value="Znf_C3HC4_RING-type"/>
</dbReference>
<dbReference type="InterPro" id="IPR002867">
    <property type="entry name" value="IBR_dom"/>
</dbReference>
<gene>
    <name evidence="17" type="primary">LOC111124919</name>
</gene>
<dbReference type="PROSITE" id="PS50088">
    <property type="entry name" value="ANK_REPEAT"/>
    <property type="match status" value="1"/>
</dbReference>
<feature type="compositionally biased region" description="Low complexity" evidence="13">
    <location>
        <begin position="1027"/>
        <end position="1039"/>
    </location>
</feature>
<dbReference type="GeneID" id="111124919"/>
<feature type="compositionally biased region" description="Acidic residues" evidence="13">
    <location>
        <begin position="1326"/>
        <end position="1337"/>
    </location>
</feature>
<evidence type="ECO:0000256" key="12">
    <source>
        <dbReference type="SAM" id="Coils"/>
    </source>
</evidence>
<feature type="region of interest" description="Disordered" evidence="13">
    <location>
        <begin position="1312"/>
        <end position="1337"/>
    </location>
</feature>
<dbReference type="Pfam" id="PF00097">
    <property type="entry name" value="zf-C3HC4"/>
    <property type="match status" value="1"/>
</dbReference>
<evidence type="ECO:0000256" key="4">
    <source>
        <dbReference type="ARBA" id="ARBA00022679"/>
    </source>
</evidence>
<dbReference type="InterPro" id="IPR017907">
    <property type="entry name" value="Znf_RING_CS"/>
</dbReference>
<keyword evidence="10" id="KW-0040">ANK repeat</keyword>
<dbReference type="InterPro" id="IPR045840">
    <property type="entry name" value="Ariadne"/>
</dbReference>
<sequence length="1337" mass="150461">MGSSSSKFRKHLSNGDEVAALHLYNNNSDLRKGLDPNCSYGDHHNHETPLHYASKNAMKSLLRIFLHDHSGNPNKTNGKKETSLICVCMEKPENAQFYPVQRKRLDCLMILLKWRGPETEDGERERVNLDSQDENDNTALHYAALSGLKYCVEKLVQAGAPLFMENKDRQTPCDCAEEGGHAEIALYLESKMVFSSVGSEDETEDVQSIVETEEYSGLRAQDLQEAKDQLLVETADMLSVPLFTAEALLRNHEWSREMLLEAWMSDPLQCCDKSGVHPPSSVFCDKPVVQQSLHTDQHRPETQKSTGVCDICMESFVMSDAHIGITCDHVFCKDCWKEYLNLKIQEGDAHNITCPAYQCDKLAPVELIESIVSRDMARRYLQFDIKAFVDSNPNIKWCPFPGCGRAVKLPDLEDRTKKVPADTSRAVDCGNGHYFCWDCLGEAHEPSSCDNWTKWFKRIAEIRPEEISGTEEDTNTAANCLWLVTNSKPCPNCKSPIQKNEGCNHMKCSKCKHDFCWVCLDQWKRHNTSTGGYFKCNRYEAVKVVQEATQKAQSEAEDQNQKMQELNKFVHYYTRFKNHENSYKLEEPLLNTTKNKMMKLAEAVTDLASANSETQFVEHAVKQLLKARKVLKCSYVYGYYLDGPGYMKIVFEFMQTELEETTEILSQMVNRLYLRTPKKRIIEQAQLVQRKRHEFILAISKGLVPPETPPGLRKHRRRKYSMETEDEQLRKAILASIQEVDPAKPWIKDASGRHTNVMAVLDWPNSDDSDTEEFYTVEEGRCQKVSCNNPRAKNPRTGETHNYCSRQCMYEDRLENPEQPEPVQEVIMDEQMDLLRALEMSRLQYLHDQGIITGDRSSISIQMPPEEAMASPPLGADLARQRSPKSQGKSPKQKSPGAKARGKGKGKKTIQAALEELDVELQRVLEISSISPSELQETMKNDQLRAQERGAVKPRSRFDDTGALCVQSVPNRSVEDLDHDDCINCNFTGLSVENERRSSNEDQPPTTPRSSLWSLPDPTGDHIPVFSSSKPTSPRRTSSNSCFGIIKDLSVSNLHIVESDKIKDMEEKNLALLASTKVPEGVDSSPLTPLSGPTGYDSPVHAPIRDQSCSSKSNLGLLAANTPGDEHILLLQSPETPVHVAGGYPGQSYMETPGSLEDYNLVDVQTENAPESDSEHDACHKFLSSLKPPSDGFLDSLTVCDLETKHSKVTPPQDLTLTSEQFTESDFSTIMDPTAQLDSEMETWATKRQGQIQSEAQAFQAENEGITGTKSSEVILSPEEEEASEGSQRAQREPRYCPEKEDVVQLLDVEDEELEDVPPTGQVESEAVESEDNSVYV</sequence>
<feature type="compositionally biased region" description="Basic and acidic residues" evidence="13">
    <location>
        <begin position="1290"/>
        <end position="1299"/>
    </location>
</feature>
<dbReference type="Pfam" id="PF01485">
    <property type="entry name" value="IBR"/>
    <property type="match status" value="1"/>
</dbReference>
<feature type="region of interest" description="Disordered" evidence="13">
    <location>
        <begin position="936"/>
        <end position="955"/>
    </location>
</feature>
<evidence type="ECO:0000256" key="8">
    <source>
        <dbReference type="ARBA" id="ARBA00022786"/>
    </source>
</evidence>
<evidence type="ECO:0000256" key="5">
    <source>
        <dbReference type="ARBA" id="ARBA00022723"/>
    </source>
</evidence>
<dbReference type="OrthoDB" id="69641at2759"/>
<feature type="region of interest" description="Disordered" evidence="13">
    <location>
        <begin position="866"/>
        <end position="909"/>
    </location>
</feature>
<evidence type="ECO:0000256" key="13">
    <source>
        <dbReference type="SAM" id="MobiDB-lite"/>
    </source>
</evidence>
<dbReference type="InterPro" id="IPR002110">
    <property type="entry name" value="Ankyrin_rpt"/>
</dbReference>
<dbReference type="InterPro" id="IPR013083">
    <property type="entry name" value="Znf_RING/FYVE/PHD"/>
</dbReference>
<dbReference type="Gene3D" id="1.25.40.20">
    <property type="entry name" value="Ankyrin repeat-containing domain"/>
    <property type="match status" value="1"/>
</dbReference>
<dbReference type="InterPro" id="IPR036770">
    <property type="entry name" value="Ankyrin_rpt-contain_sf"/>
</dbReference>
<dbReference type="RefSeq" id="XP_022323932.1">
    <property type="nucleotide sequence ID" value="XM_022468224.1"/>
</dbReference>
<proteinExistence type="inferred from homology"/>
<dbReference type="SUPFAM" id="SSF57850">
    <property type="entry name" value="RING/U-box"/>
    <property type="match status" value="3"/>
</dbReference>
<dbReference type="FunFam" id="3.30.40.10:FF:000019">
    <property type="entry name" value="RBR-type E3 ubiquitin transferase"/>
    <property type="match status" value="1"/>
</dbReference>
<organism evidence="16 17">
    <name type="scientific">Crassostrea virginica</name>
    <name type="common">Eastern oyster</name>
    <dbReference type="NCBI Taxonomy" id="6565"/>
    <lineage>
        <taxon>Eukaryota</taxon>
        <taxon>Metazoa</taxon>
        <taxon>Spiralia</taxon>
        <taxon>Lophotrochozoa</taxon>
        <taxon>Mollusca</taxon>
        <taxon>Bivalvia</taxon>
        <taxon>Autobranchia</taxon>
        <taxon>Pteriomorphia</taxon>
        <taxon>Ostreida</taxon>
        <taxon>Ostreoidea</taxon>
        <taxon>Ostreidae</taxon>
        <taxon>Crassostrea</taxon>
    </lineage>
</organism>
<dbReference type="SMART" id="SM00647">
    <property type="entry name" value="IBR"/>
    <property type="match status" value="2"/>
</dbReference>